<feature type="region of interest" description="Disordered" evidence="1">
    <location>
        <begin position="129"/>
        <end position="166"/>
    </location>
</feature>
<reference evidence="3" key="1">
    <citation type="submission" date="2016-11" db="UniProtKB">
        <authorList>
            <consortium name="WormBaseParasite"/>
        </authorList>
    </citation>
    <scope>IDENTIFICATION</scope>
    <source>
        <strain evidence="3">pt0022</strain>
    </source>
</reference>
<protein>
    <recommendedName>
        <fullName evidence="2">C2H2-type domain-containing protein</fullName>
    </recommendedName>
</protein>
<feature type="domain" description="C2H2-type" evidence="2">
    <location>
        <begin position="2"/>
        <end position="28"/>
    </location>
</feature>
<feature type="domain" description="C2H2-type" evidence="2">
    <location>
        <begin position="34"/>
        <end position="58"/>
    </location>
</feature>
<feature type="compositionally biased region" description="Basic and acidic residues" evidence="1">
    <location>
        <begin position="129"/>
        <end position="144"/>
    </location>
</feature>
<dbReference type="SMART" id="SM00355">
    <property type="entry name" value="ZnF_C2H2"/>
    <property type="match status" value="4"/>
</dbReference>
<dbReference type="InterPro" id="IPR013087">
    <property type="entry name" value="Znf_C2H2_type"/>
</dbReference>
<dbReference type="AlphaFoldDB" id="A0A1I8EJW1"/>
<name>A0A1I8EJW1_WUCBA</name>
<feature type="domain" description="C2H2-type" evidence="2">
    <location>
        <begin position="258"/>
        <end position="283"/>
    </location>
</feature>
<dbReference type="InterPro" id="IPR055987">
    <property type="entry name" value="DUF7565"/>
</dbReference>
<feature type="domain" description="C2H2-type" evidence="2">
    <location>
        <begin position="228"/>
        <end position="252"/>
    </location>
</feature>
<organism evidence="3">
    <name type="scientific">Wuchereria bancrofti</name>
    <dbReference type="NCBI Taxonomy" id="6293"/>
    <lineage>
        <taxon>Eukaryota</taxon>
        <taxon>Metazoa</taxon>
        <taxon>Ecdysozoa</taxon>
        <taxon>Nematoda</taxon>
        <taxon>Chromadorea</taxon>
        <taxon>Rhabditida</taxon>
        <taxon>Spirurina</taxon>
        <taxon>Spiruromorpha</taxon>
        <taxon>Filarioidea</taxon>
        <taxon>Onchocercidae</taxon>
        <taxon>Wuchereria</taxon>
    </lineage>
</organism>
<evidence type="ECO:0000259" key="2">
    <source>
        <dbReference type="SMART" id="SM00355"/>
    </source>
</evidence>
<dbReference type="Pfam" id="PF24446">
    <property type="entry name" value="DUF7565"/>
    <property type="match status" value="1"/>
</dbReference>
<proteinExistence type="predicted"/>
<accession>A0A1I8EJW1</accession>
<dbReference type="WBParaSite" id="maker-PairedContig_264-snap-gene-0.3-mRNA-1">
    <property type="protein sequence ID" value="maker-PairedContig_264-snap-gene-0.3-mRNA-1"/>
    <property type="gene ID" value="maker-PairedContig_264-snap-gene-0.3"/>
</dbReference>
<evidence type="ECO:0000313" key="3">
    <source>
        <dbReference type="WBParaSite" id="maker-PairedContig_264-snap-gene-0.3-mRNA-1"/>
    </source>
</evidence>
<evidence type="ECO:0000256" key="1">
    <source>
        <dbReference type="SAM" id="MobiDB-lite"/>
    </source>
</evidence>
<dbReference type="STRING" id="6293.A0A1I8EJW1"/>
<dbReference type="Gene3D" id="3.30.160.60">
    <property type="entry name" value="Classic Zinc Finger"/>
    <property type="match status" value="1"/>
</dbReference>
<sequence length="354" mass="40486">MFRCVVCPLQAPTYETVEELEIHIASDHISHVPYECERCRFSKFPTEFALISHYTTDHGLKEFYVKYKVTPDFHRKREKIREMLHHSITVSKIPFGTYKRRKITDYSSLLSSGELCTVSVDSDELTRVTETEKEAKIESTKGSEVEPEDSALEKESDSQSATFHSTVLQQDPDQVNIVNILGDLYRNDVGSSVTTGCEPTDIVDPSNSLTANNDLLSQQTKKRIRPPRICNICGLQVTGQRSSLIYHANSKHVRLPMFFCRECKKTWTTITKSDVIKHVKACHDGDESLIEDHRMQYASDLHHITDKCFPRRSRGNYADDEMESLINPELWVKNEERGFAPFALFLTSSNNVAK</sequence>